<evidence type="ECO:0000313" key="5">
    <source>
        <dbReference type="EMBL" id="TPX77490.1"/>
    </source>
</evidence>
<feature type="compositionally biased region" description="Polar residues" evidence="4">
    <location>
        <begin position="109"/>
        <end position="124"/>
    </location>
</feature>
<evidence type="ECO:0000256" key="1">
    <source>
        <dbReference type="ARBA" id="ARBA00022737"/>
    </source>
</evidence>
<dbReference type="SMART" id="SM00248">
    <property type="entry name" value="ANK"/>
    <property type="match status" value="6"/>
</dbReference>
<dbReference type="PROSITE" id="PS50297">
    <property type="entry name" value="ANK_REP_REGION"/>
    <property type="match status" value="1"/>
</dbReference>
<keyword evidence="6" id="KW-1185">Reference proteome</keyword>
<reference evidence="5 6" key="1">
    <citation type="journal article" date="2019" name="Sci. Rep.">
        <title>Comparative genomics of chytrid fungi reveal insights into the obligate biotrophic and pathogenic lifestyle of Synchytrium endobioticum.</title>
        <authorList>
            <person name="van de Vossenberg B.T.L.H."/>
            <person name="Warris S."/>
            <person name="Nguyen H.D.T."/>
            <person name="van Gent-Pelzer M.P.E."/>
            <person name="Joly D.L."/>
            <person name="van de Geest H.C."/>
            <person name="Bonants P.J.M."/>
            <person name="Smith D.S."/>
            <person name="Levesque C.A."/>
            <person name="van der Lee T.A.J."/>
        </authorList>
    </citation>
    <scope>NUCLEOTIDE SEQUENCE [LARGE SCALE GENOMIC DNA]</scope>
    <source>
        <strain evidence="5 6">CBS 675.73</strain>
    </source>
</reference>
<dbReference type="EMBL" id="QEAP01000020">
    <property type="protein sequence ID" value="TPX77490.1"/>
    <property type="molecule type" value="Genomic_DNA"/>
</dbReference>
<dbReference type="Proteomes" id="UP000320333">
    <property type="component" value="Unassembled WGS sequence"/>
</dbReference>
<accession>A0A507FP88</accession>
<gene>
    <name evidence="5" type="ORF">CcCBS67573_g01283</name>
</gene>
<organism evidence="5 6">
    <name type="scientific">Chytriomyces confervae</name>
    <dbReference type="NCBI Taxonomy" id="246404"/>
    <lineage>
        <taxon>Eukaryota</taxon>
        <taxon>Fungi</taxon>
        <taxon>Fungi incertae sedis</taxon>
        <taxon>Chytridiomycota</taxon>
        <taxon>Chytridiomycota incertae sedis</taxon>
        <taxon>Chytridiomycetes</taxon>
        <taxon>Chytridiales</taxon>
        <taxon>Chytriomycetaceae</taxon>
        <taxon>Chytriomyces</taxon>
    </lineage>
</organism>
<dbReference type="AlphaFoldDB" id="A0A507FP88"/>
<name>A0A507FP88_9FUNG</name>
<dbReference type="InterPro" id="IPR036770">
    <property type="entry name" value="Ankyrin_rpt-contain_sf"/>
</dbReference>
<keyword evidence="2 3" id="KW-0040">ANK repeat</keyword>
<evidence type="ECO:0000256" key="2">
    <source>
        <dbReference type="ARBA" id="ARBA00023043"/>
    </source>
</evidence>
<dbReference type="OrthoDB" id="539213at2759"/>
<feature type="region of interest" description="Disordered" evidence="4">
    <location>
        <begin position="211"/>
        <end position="245"/>
    </location>
</feature>
<evidence type="ECO:0000256" key="3">
    <source>
        <dbReference type="PROSITE-ProRule" id="PRU00023"/>
    </source>
</evidence>
<dbReference type="STRING" id="246404.A0A507FP88"/>
<sequence length="438" mass="46484">MELLDAVQSGSLMLTQTALAQLSAHMNAQDVAQSIVETRSKDSDYTAIHFAAANNDVTILVALLDAVAVVQTDLSSLCARNGNTILHVAAMRGSVDTVKLLCKVDDPNSTNRVSDSEVNLSQPTNEKKDSTTSKLVNTTNAWGETPLSLAAAANALETCRVLVEASPSALDMVDQWGRNPIQIAAQNGYDKLADLIRTWAEECGLDLAALDLNSRSQPPPPPPAPGPPAPPLAPQAPPPPAGISAVKLPTAIAPVTNELMAALAKRNERVSTVAAQVQVKHIFSSHTESINQPNSTAVVAPVQVTPQPKKLKAISSYIEYPGDTDALTSMLKNPSEYSVLGRDMFGWSALHKLASWNKPDLLQLVLDAIPSEDGINDNSNADGFTAMHCAIDNGALDAVSVLVRDGRIDLDGARDKKQRSARELAAANGLEHLLETLK</sequence>
<feature type="compositionally biased region" description="Pro residues" evidence="4">
    <location>
        <begin position="217"/>
        <end position="241"/>
    </location>
</feature>
<feature type="repeat" description="ANK" evidence="3">
    <location>
        <begin position="81"/>
        <end position="101"/>
    </location>
</feature>
<dbReference type="PANTHER" id="PTHR24173">
    <property type="entry name" value="ANKYRIN REPEAT CONTAINING"/>
    <property type="match status" value="1"/>
</dbReference>
<comment type="caution">
    <text evidence="5">The sequence shown here is derived from an EMBL/GenBank/DDBJ whole genome shotgun (WGS) entry which is preliminary data.</text>
</comment>
<proteinExistence type="predicted"/>
<evidence type="ECO:0000256" key="4">
    <source>
        <dbReference type="SAM" id="MobiDB-lite"/>
    </source>
</evidence>
<dbReference type="InterPro" id="IPR002110">
    <property type="entry name" value="Ankyrin_rpt"/>
</dbReference>
<dbReference type="PROSITE" id="PS50088">
    <property type="entry name" value="ANK_REPEAT"/>
    <property type="match status" value="1"/>
</dbReference>
<keyword evidence="1" id="KW-0677">Repeat</keyword>
<protein>
    <submittedName>
        <fullName evidence="5">Uncharacterized protein</fullName>
    </submittedName>
</protein>
<evidence type="ECO:0000313" key="6">
    <source>
        <dbReference type="Proteomes" id="UP000320333"/>
    </source>
</evidence>
<dbReference type="Pfam" id="PF12796">
    <property type="entry name" value="Ank_2"/>
    <property type="match status" value="3"/>
</dbReference>
<feature type="region of interest" description="Disordered" evidence="4">
    <location>
        <begin position="109"/>
        <end position="132"/>
    </location>
</feature>
<dbReference type="SUPFAM" id="SSF48403">
    <property type="entry name" value="Ankyrin repeat"/>
    <property type="match status" value="1"/>
</dbReference>
<dbReference type="Gene3D" id="1.25.40.20">
    <property type="entry name" value="Ankyrin repeat-containing domain"/>
    <property type="match status" value="3"/>
</dbReference>
<dbReference type="PANTHER" id="PTHR24173:SF74">
    <property type="entry name" value="ANKYRIN REPEAT DOMAIN-CONTAINING PROTEIN 16"/>
    <property type="match status" value="1"/>
</dbReference>